<feature type="transmembrane region" description="Helical" evidence="1">
    <location>
        <begin position="30"/>
        <end position="54"/>
    </location>
</feature>
<evidence type="ECO:0000313" key="2">
    <source>
        <dbReference type="EMBL" id="MCF2528915.1"/>
    </source>
</evidence>
<sequence>MIADAHAPEGGTADPIRPWRRNPLRTRAHCLYDVFVGLLVAALCALPLLGYVAARAQLDDTEARRRTAVAENRAVPAVLEQNVHSVGRSPGRSGPTKARVTWTVTDGTSRTDRAPVASTGYKGDAVTIWLDRSGSPVAAPIAHSRLLVDAIGLGMLCVIGGLGVLLVLYAGGRTVFMRTRMEAWAREWQQTGPAWADRTT</sequence>
<organism evidence="2 3">
    <name type="scientific">Yinghuangia soli</name>
    <dbReference type="NCBI Taxonomy" id="2908204"/>
    <lineage>
        <taxon>Bacteria</taxon>
        <taxon>Bacillati</taxon>
        <taxon>Actinomycetota</taxon>
        <taxon>Actinomycetes</taxon>
        <taxon>Kitasatosporales</taxon>
        <taxon>Streptomycetaceae</taxon>
        <taxon>Yinghuangia</taxon>
    </lineage>
</organism>
<reference evidence="2" key="1">
    <citation type="submission" date="2022-01" db="EMBL/GenBank/DDBJ databases">
        <title>Genome-Based Taxonomic Classification of the Phylum Actinobacteria.</title>
        <authorList>
            <person name="Gao Y."/>
        </authorList>
    </citation>
    <scope>NUCLEOTIDE SEQUENCE</scope>
    <source>
        <strain evidence="2">KLBMP 8922</strain>
    </source>
</reference>
<name>A0AA41U0W9_9ACTN</name>
<dbReference type="PANTHER" id="PTHR42305:SF1">
    <property type="entry name" value="MEMBRANE PROTEIN RV1733C-RELATED"/>
    <property type="match status" value="1"/>
</dbReference>
<accession>A0AA41U0W9</accession>
<comment type="caution">
    <text evidence="2">The sequence shown here is derived from an EMBL/GenBank/DDBJ whole genome shotgun (WGS) entry which is preliminary data.</text>
</comment>
<dbReference type="Proteomes" id="UP001165378">
    <property type="component" value="Unassembled WGS sequence"/>
</dbReference>
<keyword evidence="1" id="KW-0472">Membrane</keyword>
<dbReference type="AlphaFoldDB" id="A0AA41U0W9"/>
<keyword evidence="1" id="KW-1133">Transmembrane helix</keyword>
<keyword evidence="1" id="KW-0812">Transmembrane</keyword>
<keyword evidence="3" id="KW-1185">Reference proteome</keyword>
<feature type="transmembrane region" description="Helical" evidence="1">
    <location>
        <begin position="150"/>
        <end position="171"/>
    </location>
</feature>
<dbReference type="RefSeq" id="WP_235053077.1">
    <property type="nucleotide sequence ID" value="NZ_JAKFHA010000008.1"/>
</dbReference>
<dbReference type="InterPro" id="IPR039708">
    <property type="entry name" value="MT1774/Rv1733c-like"/>
</dbReference>
<dbReference type="EMBL" id="JAKFHA010000008">
    <property type="protein sequence ID" value="MCF2528915.1"/>
    <property type="molecule type" value="Genomic_DNA"/>
</dbReference>
<gene>
    <name evidence="2" type="ORF">LZ495_17050</name>
</gene>
<evidence type="ECO:0008006" key="4">
    <source>
        <dbReference type="Google" id="ProtNLM"/>
    </source>
</evidence>
<evidence type="ECO:0000256" key="1">
    <source>
        <dbReference type="SAM" id="Phobius"/>
    </source>
</evidence>
<proteinExistence type="predicted"/>
<protein>
    <recommendedName>
        <fullName evidence="4">Integral membrane protein</fullName>
    </recommendedName>
</protein>
<evidence type="ECO:0000313" key="3">
    <source>
        <dbReference type="Proteomes" id="UP001165378"/>
    </source>
</evidence>
<dbReference type="PANTHER" id="PTHR42305">
    <property type="entry name" value="MEMBRANE PROTEIN RV1733C-RELATED"/>
    <property type="match status" value="1"/>
</dbReference>